<sequence length="202" mass="20539">MRTIIALVAIAVALTLGGCVRATLPTAPAVGDVQVLDDQGAAGAISHLQAVDFEDLPLDRGPGLPTGLRNPLTLGAATFRNPVSLRDGFCSSPTCQPDANNPDGGNIELFLEPGGSISFAQPARMVILDIQGIGDNPFVLVVTERGGRQKTIASEGKLFGVTLVGVTAPRGITSVEVQGVGGTGGPLALARVLFSRGSDSAT</sequence>
<gene>
    <name evidence="1" type="ORF">E6K81_00910</name>
</gene>
<accession>A0A538UE58</accession>
<protein>
    <submittedName>
        <fullName evidence="1">Uncharacterized protein</fullName>
    </submittedName>
</protein>
<dbReference type="EMBL" id="VBPB01000008">
    <property type="protein sequence ID" value="TMQ74188.1"/>
    <property type="molecule type" value="Genomic_DNA"/>
</dbReference>
<reference evidence="1 2" key="1">
    <citation type="journal article" date="2019" name="Nat. Microbiol.">
        <title>Mediterranean grassland soil C-N compound turnover is dependent on rainfall and depth, and is mediated by genomically divergent microorganisms.</title>
        <authorList>
            <person name="Diamond S."/>
            <person name="Andeer P.F."/>
            <person name="Li Z."/>
            <person name="Crits-Christoph A."/>
            <person name="Burstein D."/>
            <person name="Anantharaman K."/>
            <person name="Lane K.R."/>
            <person name="Thomas B.C."/>
            <person name="Pan C."/>
            <person name="Northen T.R."/>
            <person name="Banfield J.F."/>
        </authorList>
    </citation>
    <scope>NUCLEOTIDE SEQUENCE [LARGE SCALE GENOMIC DNA]</scope>
    <source>
        <strain evidence="1">WS_11</strain>
    </source>
</reference>
<proteinExistence type="predicted"/>
<dbReference type="Proteomes" id="UP000319771">
    <property type="component" value="Unassembled WGS sequence"/>
</dbReference>
<comment type="caution">
    <text evidence="1">The sequence shown here is derived from an EMBL/GenBank/DDBJ whole genome shotgun (WGS) entry which is preliminary data.</text>
</comment>
<evidence type="ECO:0000313" key="1">
    <source>
        <dbReference type="EMBL" id="TMQ74188.1"/>
    </source>
</evidence>
<dbReference type="AlphaFoldDB" id="A0A538UE58"/>
<dbReference type="PROSITE" id="PS51257">
    <property type="entry name" value="PROKAR_LIPOPROTEIN"/>
    <property type="match status" value="1"/>
</dbReference>
<organism evidence="1 2">
    <name type="scientific">Eiseniibacteriota bacterium</name>
    <dbReference type="NCBI Taxonomy" id="2212470"/>
    <lineage>
        <taxon>Bacteria</taxon>
        <taxon>Candidatus Eiseniibacteriota</taxon>
    </lineage>
</organism>
<evidence type="ECO:0000313" key="2">
    <source>
        <dbReference type="Proteomes" id="UP000319771"/>
    </source>
</evidence>
<name>A0A538UE58_UNCEI</name>